<evidence type="ECO:0000313" key="2">
    <source>
        <dbReference type="Proteomes" id="UP001164746"/>
    </source>
</evidence>
<reference evidence="1" key="1">
    <citation type="submission" date="2022-11" db="EMBL/GenBank/DDBJ databases">
        <title>Centuries of genome instability and evolution in soft-shell clam transmissible cancer (bioRxiv).</title>
        <authorList>
            <person name="Hart S.F.M."/>
            <person name="Yonemitsu M.A."/>
            <person name="Giersch R.M."/>
            <person name="Beal B.F."/>
            <person name="Arriagada G."/>
            <person name="Davis B.W."/>
            <person name="Ostrander E.A."/>
            <person name="Goff S.P."/>
            <person name="Metzger M.J."/>
        </authorList>
    </citation>
    <scope>NUCLEOTIDE SEQUENCE</scope>
    <source>
        <strain evidence="1">MELC-2E11</strain>
        <tissue evidence="1">Siphon/mantle</tissue>
    </source>
</reference>
<name>A0ABY7EFD7_MYAAR</name>
<accession>A0ABY7EFD7</accession>
<gene>
    <name evidence="1" type="ORF">MAR_018680</name>
</gene>
<dbReference type="Proteomes" id="UP001164746">
    <property type="component" value="Chromosome 6"/>
</dbReference>
<proteinExistence type="predicted"/>
<keyword evidence="2" id="KW-1185">Reference proteome</keyword>
<feature type="non-terminal residue" evidence="1">
    <location>
        <position position="176"/>
    </location>
</feature>
<evidence type="ECO:0000313" key="1">
    <source>
        <dbReference type="EMBL" id="WAR08722.1"/>
    </source>
</evidence>
<protein>
    <submittedName>
        <fullName evidence="1">Uncharacterized protein</fullName>
    </submittedName>
</protein>
<organism evidence="1 2">
    <name type="scientific">Mya arenaria</name>
    <name type="common">Soft-shell clam</name>
    <dbReference type="NCBI Taxonomy" id="6604"/>
    <lineage>
        <taxon>Eukaryota</taxon>
        <taxon>Metazoa</taxon>
        <taxon>Spiralia</taxon>
        <taxon>Lophotrochozoa</taxon>
        <taxon>Mollusca</taxon>
        <taxon>Bivalvia</taxon>
        <taxon>Autobranchia</taxon>
        <taxon>Heteroconchia</taxon>
        <taxon>Euheterodonta</taxon>
        <taxon>Imparidentia</taxon>
        <taxon>Neoheterodontei</taxon>
        <taxon>Myida</taxon>
        <taxon>Myoidea</taxon>
        <taxon>Myidae</taxon>
        <taxon>Mya</taxon>
    </lineage>
</organism>
<dbReference type="EMBL" id="CP111017">
    <property type="protein sequence ID" value="WAR08722.1"/>
    <property type="molecule type" value="Genomic_DNA"/>
</dbReference>
<sequence length="176" mass="19819">MTGNFTTPFIHPHIIVADKKLKLGLPAIGSFHCGVGGLQGQAVDQKGKEYLHGSLAMYNAALSEICIGGIPSIEQSDDESIFRELAELIKHGLPPVRSGLDQEYKEAMNAMQAGDASRIDDHNEPVFRDVAQWLRDRRLDQPTIRTYRHTKGNHIKVMQKLRQKETEIRKTKQKYA</sequence>